<feature type="chain" id="PRO_5046886898" evidence="1">
    <location>
        <begin position="24"/>
        <end position="392"/>
    </location>
</feature>
<gene>
    <name evidence="2" type="ORF">GCM10023147_24540</name>
</gene>
<evidence type="ECO:0000256" key="1">
    <source>
        <dbReference type="SAM" id="SignalP"/>
    </source>
</evidence>
<dbReference type="PROSITE" id="PS51257">
    <property type="entry name" value="PROKAR_LIPOPROTEIN"/>
    <property type="match status" value="1"/>
</dbReference>
<comment type="caution">
    <text evidence="2">The sequence shown here is derived from an EMBL/GenBank/DDBJ whole genome shotgun (WGS) entry which is preliminary data.</text>
</comment>
<proteinExistence type="predicted"/>
<dbReference type="PIRSF" id="PIRSF029171">
    <property type="entry name" value="Esterase_LipA"/>
    <property type="match status" value="1"/>
</dbReference>
<dbReference type="Proteomes" id="UP001500635">
    <property type="component" value="Unassembled WGS sequence"/>
</dbReference>
<feature type="signal peptide" evidence="1">
    <location>
        <begin position="1"/>
        <end position="23"/>
    </location>
</feature>
<dbReference type="PROSITE" id="PS51318">
    <property type="entry name" value="TAT"/>
    <property type="match status" value="1"/>
</dbReference>
<sequence length="392" mass="39336">MSLTLRGLLAPIAAAVLAAAVLAGCGGTASAGARPSVGRLGALLTSGPGTHVDSRLAAAATVTDVSYTSYTPSGAPIAVSGAVYVPKGAPPAGGWPLVAYGHGTTGVTHGCAPTLSPDMFGNLPAVAGLVAQHWAVVMSDYQGLGGPGVHPYLDSTAQGLDVLGSVRAARSLGLPLAPQTALYGVSQGGRATEAATELAPARTPEIRLIGNAMTSPALRLDVMSAIDHGALTTPQYAISPLLVRGVQAVDPTLRTDQVLAGPLLRNDRALLACTATTTDTQTAALLAGVTPADVHPTGAARAAMAAYFDRNQLPRQANRAVPLFVERGTGDTLVTPAWTASAVRSLCVAGVTVTERVRPGGHVEDGDVATAAAWLADRFAGRPASDSCGGIA</sequence>
<dbReference type="Gene3D" id="3.40.50.1820">
    <property type="entry name" value="alpha/beta hydrolase"/>
    <property type="match status" value="2"/>
</dbReference>
<protein>
    <submittedName>
        <fullName evidence="2">Lipase family protein</fullName>
    </submittedName>
</protein>
<dbReference type="EMBL" id="BAABFR010000034">
    <property type="protein sequence ID" value="GAA4393659.1"/>
    <property type="molecule type" value="Genomic_DNA"/>
</dbReference>
<name>A0ABP8JNQ7_9ACTN</name>
<dbReference type="Pfam" id="PF03583">
    <property type="entry name" value="LIP"/>
    <property type="match status" value="1"/>
</dbReference>
<dbReference type="PANTHER" id="PTHR34853:SF1">
    <property type="entry name" value="LIPASE 5"/>
    <property type="match status" value="1"/>
</dbReference>
<dbReference type="InterPro" id="IPR006311">
    <property type="entry name" value="TAT_signal"/>
</dbReference>
<accession>A0ABP8JNQ7</accession>
<dbReference type="InterPro" id="IPR029058">
    <property type="entry name" value="AB_hydrolase_fold"/>
</dbReference>
<organism evidence="2 3">
    <name type="scientific">Tsukamurella soli</name>
    <dbReference type="NCBI Taxonomy" id="644556"/>
    <lineage>
        <taxon>Bacteria</taxon>
        <taxon>Bacillati</taxon>
        <taxon>Actinomycetota</taxon>
        <taxon>Actinomycetes</taxon>
        <taxon>Mycobacteriales</taxon>
        <taxon>Tsukamurellaceae</taxon>
        <taxon>Tsukamurella</taxon>
    </lineage>
</organism>
<reference evidence="3" key="1">
    <citation type="journal article" date="2019" name="Int. J. Syst. Evol. Microbiol.">
        <title>The Global Catalogue of Microorganisms (GCM) 10K type strain sequencing project: providing services to taxonomists for standard genome sequencing and annotation.</title>
        <authorList>
            <consortium name="The Broad Institute Genomics Platform"/>
            <consortium name="The Broad Institute Genome Sequencing Center for Infectious Disease"/>
            <person name="Wu L."/>
            <person name="Ma J."/>
        </authorList>
    </citation>
    <scope>NUCLEOTIDE SEQUENCE [LARGE SCALE GENOMIC DNA]</scope>
    <source>
        <strain evidence="3">JCM 17688</strain>
    </source>
</reference>
<evidence type="ECO:0000313" key="2">
    <source>
        <dbReference type="EMBL" id="GAA4393659.1"/>
    </source>
</evidence>
<dbReference type="SUPFAM" id="SSF53474">
    <property type="entry name" value="alpha/beta-Hydrolases"/>
    <property type="match status" value="1"/>
</dbReference>
<dbReference type="RefSeq" id="WP_344995879.1">
    <property type="nucleotide sequence ID" value="NZ_BAABFR010000034.1"/>
</dbReference>
<evidence type="ECO:0000313" key="3">
    <source>
        <dbReference type="Proteomes" id="UP001500635"/>
    </source>
</evidence>
<dbReference type="InterPro" id="IPR005152">
    <property type="entry name" value="Lipase_secreted"/>
</dbReference>
<keyword evidence="1" id="KW-0732">Signal</keyword>
<dbReference type="PANTHER" id="PTHR34853">
    <property type="match status" value="1"/>
</dbReference>
<keyword evidence="3" id="KW-1185">Reference proteome</keyword>